<evidence type="ECO:0000259" key="7">
    <source>
        <dbReference type="PROSITE" id="PS50103"/>
    </source>
</evidence>
<dbReference type="EMBL" id="CDMY01000113">
    <property type="protein sequence ID" value="CEL92821.1"/>
    <property type="molecule type" value="Genomic_DNA"/>
</dbReference>
<accession>A0A0G4EBD9</accession>
<feature type="compositionally biased region" description="Low complexity" evidence="6">
    <location>
        <begin position="985"/>
        <end position="997"/>
    </location>
</feature>
<reference evidence="8 9" key="1">
    <citation type="submission" date="2014-11" db="EMBL/GenBank/DDBJ databases">
        <authorList>
            <person name="Zhu J."/>
            <person name="Qi W."/>
            <person name="Song R."/>
        </authorList>
    </citation>
    <scope>NUCLEOTIDE SEQUENCE [LARGE SCALE GENOMIC DNA]</scope>
</reference>
<feature type="compositionally biased region" description="Pro residues" evidence="6">
    <location>
        <begin position="763"/>
        <end position="785"/>
    </location>
</feature>
<dbReference type="GO" id="GO:0003723">
    <property type="term" value="F:RNA binding"/>
    <property type="evidence" value="ECO:0007669"/>
    <property type="project" value="TreeGrafter"/>
</dbReference>
<feature type="compositionally biased region" description="Low complexity" evidence="6">
    <location>
        <begin position="521"/>
        <end position="574"/>
    </location>
</feature>
<evidence type="ECO:0000256" key="3">
    <source>
        <dbReference type="ARBA" id="ARBA00022771"/>
    </source>
</evidence>
<dbReference type="PANTHER" id="PTHR12675">
    <property type="entry name" value="MUSCLEBLIND-LIKE PROTEIN"/>
    <property type="match status" value="1"/>
</dbReference>
<evidence type="ECO:0000313" key="9">
    <source>
        <dbReference type="Proteomes" id="UP000041254"/>
    </source>
</evidence>
<name>A0A0G4EBD9_VITBC</name>
<keyword evidence="9" id="KW-1185">Reference proteome</keyword>
<feature type="compositionally biased region" description="Polar residues" evidence="6">
    <location>
        <begin position="732"/>
        <end position="744"/>
    </location>
</feature>
<dbReference type="InterPro" id="IPR036855">
    <property type="entry name" value="Znf_CCCH_sf"/>
</dbReference>
<gene>
    <name evidence="8" type="ORF">Vbra_20128</name>
</gene>
<feature type="zinc finger region" description="C3H1-type" evidence="5">
    <location>
        <begin position="206"/>
        <end position="232"/>
    </location>
</feature>
<evidence type="ECO:0000256" key="6">
    <source>
        <dbReference type="SAM" id="MobiDB-lite"/>
    </source>
</evidence>
<dbReference type="GO" id="GO:0005654">
    <property type="term" value="C:nucleoplasm"/>
    <property type="evidence" value="ECO:0007669"/>
    <property type="project" value="TreeGrafter"/>
</dbReference>
<keyword evidence="2" id="KW-0677">Repeat</keyword>
<feature type="compositionally biased region" description="Low complexity" evidence="6">
    <location>
        <begin position="857"/>
        <end position="867"/>
    </location>
</feature>
<feature type="domain" description="C3H1-type" evidence="7">
    <location>
        <begin position="240"/>
        <end position="267"/>
    </location>
</feature>
<feature type="compositionally biased region" description="Polar residues" evidence="6">
    <location>
        <begin position="700"/>
        <end position="716"/>
    </location>
</feature>
<feature type="compositionally biased region" description="Polar residues" evidence="6">
    <location>
        <begin position="952"/>
        <end position="970"/>
    </location>
</feature>
<dbReference type="PANTHER" id="PTHR12675:SF12">
    <property type="entry name" value="PROTEIN MUSCLEBLIND"/>
    <property type="match status" value="1"/>
</dbReference>
<dbReference type="Pfam" id="PF00642">
    <property type="entry name" value="zf-CCCH"/>
    <property type="match status" value="2"/>
</dbReference>
<dbReference type="VEuPathDB" id="CryptoDB:Vbra_20128"/>
<dbReference type="SUPFAM" id="SSF90229">
    <property type="entry name" value="CCCH zinc finger"/>
    <property type="match status" value="3"/>
</dbReference>
<feature type="region of interest" description="Disordered" evidence="6">
    <location>
        <begin position="424"/>
        <end position="471"/>
    </location>
</feature>
<dbReference type="Proteomes" id="UP000041254">
    <property type="component" value="Unassembled WGS sequence"/>
</dbReference>
<dbReference type="OrthoDB" id="410307at2759"/>
<dbReference type="AlphaFoldDB" id="A0A0G4EBD9"/>
<feature type="region of interest" description="Disordered" evidence="6">
    <location>
        <begin position="135"/>
        <end position="156"/>
    </location>
</feature>
<keyword evidence="3 5" id="KW-0863">Zinc-finger</keyword>
<dbReference type="Gene3D" id="4.10.1000.10">
    <property type="entry name" value="Zinc finger, CCCH-type"/>
    <property type="match status" value="3"/>
</dbReference>
<dbReference type="GO" id="GO:0043484">
    <property type="term" value="P:regulation of RNA splicing"/>
    <property type="evidence" value="ECO:0007669"/>
    <property type="project" value="TreeGrafter"/>
</dbReference>
<dbReference type="GO" id="GO:0005737">
    <property type="term" value="C:cytoplasm"/>
    <property type="evidence" value="ECO:0007669"/>
    <property type="project" value="TreeGrafter"/>
</dbReference>
<feature type="region of interest" description="Disordered" evidence="6">
    <location>
        <begin position="518"/>
        <end position="1086"/>
    </location>
</feature>
<sequence length="1086" mass="117289">MSPSFTSQYLSQQVPSLSLHDQHPSPFPPTHLQQHQQHQYQQPHYQQQQQHHDYIPLEQAAYTGHQQHQQEPIPNPSSIAFVPNKAAASLLQAVERQQVLPHPAPTPTAHIDAHGNVTVALGTLKGAATGDLSGLLGGSESGSSGSGQPRPVDKASIVKPPSQIDEVPDQFYRTKMCPFLEKGYCRKGNACNFAHDSSELRVGVPLYKTRLCTRFQKGECRDANCSFAHGQHELRATLDYFKTDMCRYWLKGNCTAGDACRHAHGVEELRPRVYRRTELEKRAREEGRPLEEVIREALDERKRYFKEKTAGHKKGGAKGQLGSLRNLSAAELSIPQPHNPAVPFHPGLLDTPALSQLAQGQNLYQLAQGSSDHQRLYGEALMASLLPTKDASRSMPNVTSRDNTTRRIVLDNDGRYYEERVQNNTSIPPGMLNQHQQQQFYQQQQTNQASFSSRRPGAGQRRRHGDGQPIDPRVQQLLALVGIDVRDVDIDVDFAGLKELLARLGGAHVVAEWNNTHGAAQQPEQQQQQQQYQQPEQQYQQHYQQPQQYQQYQQQPQQYQQQYQQPQQQYQQPQPARPASRPNQREEPPAMQAPPSTVQATAAAPPPPLPGYPRPSRPPYPSEAPPTYDFDAVETSKNDRAPPAYEEEDEALVAASRGGKREEDNKAGRKVVGRNMLQIDAVTAPVLASSSSPKREHSGDVSTHSFQVPSTSSSLPAQPVPVANHEGDFESASPTGSSPLNSVHSVRVPYPLGKSPSGTPTTDMPPPPPPPVRAPPSRPPPPTRPPKSSTSATKDDHALMSSTAGSTSSAAMADQAGSSLHGAPDFANGSFKVRVPMPCGDKTEEGASAESAGVTRSAVAQRAAAADGGSGGSGEGDNEQMTPYPYTSDRQPQSTRQPNGQGSETDVLPGLIGMRKESSAVLSSCSTEGGLSLSGYSPGLATRRDESEGVSPPNNNRDSSALSQFRQQSMSPPPYGGGNGLYFEPFFPASPLFPSSPENDKSGIGRHVSSDGSASQGSVEGVPRSGASDGSNGQAREEASGTAAGQCGSGGDSTAMHEGGSGKQGDDEEHEFGAPLPSDLLQDLCT</sequence>
<organism evidence="8 9">
    <name type="scientific">Vitrella brassicaformis (strain CCMP3155)</name>
    <dbReference type="NCBI Taxonomy" id="1169540"/>
    <lineage>
        <taxon>Eukaryota</taxon>
        <taxon>Sar</taxon>
        <taxon>Alveolata</taxon>
        <taxon>Colpodellida</taxon>
        <taxon>Vitrellaceae</taxon>
        <taxon>Vitrella</taxon>
    </lineage>
</organism>
<feature type="compositionally biased region" description="Low complexity" evidence="6">
    <location>
        <begin position="593"/>
        <end position="603"/>
    </location>
</feature>
<feature type="compositionally biased region" description="Low complexity" evidence="6">
    <location>
        <begin position="33"/>
        <end position="49"/>
    </location>
</feature>
<feature type="region of interest" description="Disordered" evidence="6">
    <location>
        <begin position="1"/>
        <end position="50"/>
    </location>
</feature>
<feature type="zinc finger region" description="C3H1-type" evidence="5">
    <location>
        <begin position="240"/>
        <end position="267"/>
    </location>
</feature>
<evidence type="ECO:0000256" key="4">
    <source>
        <dbReference type="ARBA" id="ARBA00022833"/>
    </source>
</evidence>
<dbReference type="SMART" id="SM00356">
    <property type="entry name" value="ZnF_C3H1"/>
    <property type="match status" value="3"/>
</dbReference>
<dbReference type="STRING" id="1169540.A0A0G4EBD9"/>
<dbReference type="InterPro" id="IPR000571">
    <property type="entry name" value="Znf_CCCH"/>
</dbReference>
<feature type="compositionally biased region" description="Low complexity" evidence="6">
    <location>
        <begin position="799"/>
        <end position="813"/>
    </location>
</feature>
<evidence type="ECO:0000256" key="5">
    <source>
        <dbReference type="PROSITE-ProRule" id="PRU00723"/>
    </source>
</evidence>
<feature type="compositionally biased region" description="Low complexity" evidence="6">
    <location>
        <begin position="929"/>
        <end position="940"/>
    </location>
</feature>
<evidence type="ECO:0000313" key="8">
    <source>
        <dbReference type="EMBL" id="CEL92821.1"/>
    </source>
</evidence>
<proteinExistence type="predicted"/>
<feature type="compositionally biased region" description="Pro residues" evidence="6">
    <location>
        <begin position="604"/>
        <end position="624"/>
    </location>
</feature>
<feature type="compositionally biased region" description="Polar residues" evidence="6">
    <location>
        <begin position="888"/>
        <end position="904"/>
    </location>
</feature>
<protein>
    <recommendedName>
        <fullName evidence="7">C3H1-type domain-containing protein</fullName>
    </recommendedName>
</protein>
<dbReference type="GO" id="GO:0008270">
    <property type="term" value="F:zinc ion binding"/>
    <property type="evidence" value="ECO:0007669"/>
    <property type="project" value="UniProtKB-KW"/>
</dbReference>
<feature type="domain" description="C3H1-type" evidence="7">
    <location>
        <begin position="171"/>
        <end position="198"/>
    </location>
</feature>
<dbReference type="InParanoid" id="A0A0G4EBD9"/>
<feature type="compositionally biased region" description="Low complexity" evidence="6">
    <location>
        <begin position="434"/>
        <end position="448"/>
    </location>
</feature>
<evidence type="ECO:0000256" key="2">
    <source>
        <dbReference type="ARBA" id="ARBA00022737"/>
    </source>
</evidence>
<keyword evidence="1 5" id="KW-0479">Metal-binding</keyword>
<feature type="compositionally biased region" description="Polar residues" evidence="6">
    <location>
        <begin position="1"/>
        <end position="16"/>
    </location>
</feature>
<evidence type="ECO:0000256" key="1">
    <source>
        <dbReference type="ARBA" id="ARBA00022723"/>
    </source>
</evidence>
<keyword evidence="4 5" id="KW-0862">Zinc</keyword>
<dbReference type="PROSITE" id="PS50103">
    <property type="entry name" value="ZF_C3H1"/>
    <property type="match status" value="3"/>
</dbReference>
<feature type="zinc finger region" description="C3H1-type" evidence="5">
    <location>
        <begin position="171"/>
        <end position="198"/>
    </location>
</feature>
<feature type="domain" description="C3H1-type" evidence="7">
    <location>
        <begin position="206"/>
        <end position="232"/>
    </location>
</feature>